<dbReference type="EMBL" id="CAJNIZ010014686">
    <property type="protein sequence ID" value="CAE7365061.1"/>
    <property type="molecule type" value="Genomic_DNA"/>
</dbReference>
<protein>
    <submittedName>
        <fullName evidence="3">Klhl10 protein</fullName>
    </submittedName>
</protein>
<accession>A0A812QCS6</accession>
<dbReference type="PANTHER" id="PTHR46344:SF27">
    <property type="entry name" value="KELCH REPEAT SUPERFAMILY PROTEIN"/>
    <property type="match status" value="1"/>
</dbReference>
<dbReference type="Proteomes" id="UP000649617">
    <property type="component" value="Unassembled WGS sequence"/>
</dbReference>
<reference evidence="3" key="1">
    <citation type="submission" date="2021-02" db="EMBL/GenBank/DDBJ databases">
        <authorList>
            <person name="Dougan E. K."/>
            <person name="Rhodes N."/>
            <person name="Thang M."/>
            <person name="Chan C."/>
        </authorList>
    </citation>
    <scope>NUCLEOTIDE SEQUENCE</scope>
</reference>
<dbReference type="OrthoDB" id="191037at2759"/>
<sequence>MASPASPSYRADFRALRQALLQVREEQGALMECLFEQRLLRPDTFAAALHRRRFQTALLRTPCKFEATLRDVLEEPAHLALLTARFAGHRSLPCLKATCRSLQQKLGCNAPTLQDALTWLFVVGGSDHMEVRRSGERLDPSTGLWEALPPMHQRRFAASSAVLNGCLYVCGGSEQHGALSTAERFDPSSGVWEQLPPMTWPRIHAAALAAQGRLYLCGGPNPVV</sequence>
<dbReference type="Pfam" id="PF01344">
    <property type="entry name" value="Kelch_1"/>
    <property type="match status" value="2"/>
</dbReference>
<name>A0A812QCS6_SYMPI</name>
<dbReference type="SUPFAM" id="SSF117281">
    <property type="entry name" value="Kelch motif"/>
    <property type="match status" value="1"/>
</dbReference>
<dbReference type="AlphaFoldDB" id="A0A812QCS6"/>
<proteinExistence type="predicted"/>
<comment type="caution">
    <text evidence="3">The sequence shown here is derived from an EMBL/GenBank/DDBJ whole genome shotgun (WGS) entry which is preliminary data.</text>
</comment>
<keyword evidence="2" id="KW-0677">Repeat</keyword>
<evidence type="ECO:0000313" key="3">
    <source>
        <dbReference type="EMBL" id="CAE7365061.1"/>
    </source>
</evidence>
<dbReference type="PANTHER" id="PTHR46344">
    <property type="entry name" value="OS02G0202900 PROTEIN"/>
    <property type="match status" value="1"/>
</dbReference>
<organism evidence="3 4">
    <name type="scientific">Symbiodinium pilosum</name>
    <name type="common">Dinoflagellate</name>
    <dbReference type="NCBI Taxonomy" id="2952"/>
    <lineage>
        <taxon>Eukaryota</taxon>
        <taxon>Sar</taxon>
        <taxon>Alveolata</taxon>
        <taxon>Dinophyceae</taxon>
        <taxon>Suessiales</taxon>
        <taxon>Symbiodiniaceae</taxon>
        <taxon>Symbiodinium</taxon>
    </lineage>
</organism>
<evidence type="ECO:0000256" key="2">
    <source>
        <dbReference type="ARBA" id="ARBA00022737"/>
    </source>
</evidence>
<dbReference type="Gene3D" id="2.120.10.80">
    <property type="entry name" value="Kelch-type beta propeller"/>
    <property type="match status" value="1"/>
</dbReference>
<dbReference type="InterPro" id="IPR006652">
    <property type="entry name" value="Kelch_1"/>
</dbReference>
<evidence type="ECO:0000256" key="1">
    <source>
        <dbReference type="ARBA" id="ARBA00022441"/>
    </source>
</evidence>
<dbReference type="SMART" id="SM00612">
    <property type="entry name" value="Kelch"/>
    <property type="match status" value="2"/>
</dbReference>
<evidence type="ECO:0000313" key="4">
    <source>
        <dbReference type="Proteomes" id="UP000649617"/>
    </source>
</evidence>
<keyword evidence="4" id="KW-1185">Reference proteome</keyword>
<dbReference type="InterPro" id="IPR015915">
    <property type="entry name" value="Kelch-typ_b-propeller"/>
</dbReference>
<keyword evidence="1" id="KW-0880">Kelch repeat</keyword>
<gene>
    <name evidence="3" type="primary">Klhl10</name>
    <name evidence="3" type="ORF">SPIL2461_LOCUS8801</name>
</gene>